<protein>
    <submittedName>
        <fullName evidence="1">DUF1850 domain-containing protein</fullName>
    </submittedName>
</protein>
<dbReference type="Proteomes" id="UP000595823">
    <property type="component" value="Chromosome"/>
</dbReference>
<accession>A0A7T6Z6U8</accession>
<dbReference type="InterPro" id="IPR015001">
    <property type="entry name" value="DUF1850"/>
</dbReference>
<gene>
    <name evidence="1" type="ORF">HUG15_22135</name>
</gene>
<evidence type="ECO:0000313" key="2">
    <source>
        <dbReference type="Proteomes" id="UP000595823"/>
    </source>
</evidence>
<dbReference type="KEGG" id="scia:HUG15_22135"/>
<sequence length="166" mass="19402">MKKMMIVSLALALFIFVFLYYFPQQTYLTFSSQRSDEVFLQKPVEIGDEVEVSWIHSLEHTPWIETFRIDEEDQLILSETRFKSYGAGTPEDTDGTLTVEDGFMIISDLHEPFEAYNWFHSYDVDYTITINDRTTIESTALPNQTPMKMKVTREVPLLSSFFRKKG</sequence>
<name>A0A7T6Z6U8_9BACI</name>
<dbReference type="AlphaFoldDB" id="A0A7T6Z6U8"/>
<reference evidence="1 2" key="1">
    <citation type="submission" date="2020-06" db="EMBL/GenBank/DDBJ databases">
        <title>Genomic analysis of Salicibibacter sp. NKC5-3.</title>
        <authorList>
            <person name="Oh Y.J."/>
        </authorList>
    </citation>
    <scope>NUCLEOTIDE SEQUENCE [LARGE SCALE GENOMIC DNA]</scope>
    <source>
        <strain evidence="1 2">NKC5-3</strain>
    </source>
</reference>
<organism evidence="1 2">
    <name type="scientific">Salicibibacter cibarius</name>
    <dbReference type="NCBI Taxonomy" id="2743000"/>
    <lineage>
        <taxon>Bacteria</taxon>
        <taxon>Bacillati</taxon>
        <taxon>Bacillota</taxon>
        <taxon>Bacilli</taxon>
        <taxon>Bacillales</taxon>
        <taxon>Bacillaceae</taxon>
        <taxon>Salicibibacter</taxon>
    </lineage>
</organism>
<dbReference type="EMBL" id="CP054705">
    <property type="protein sequence ID" value="QQK78016.1"/>
    <property type="molecule type" value="Genomic_DNA"/>
</dbReference>
<dbReference type="Pfam" id="PF08905">
    <property type="entry name" value="DUF1850"/>
    <property type="match status" value="1"/>
</dbReference>
<keyword evidence="2" id="KW-1185">Reference proteome</keyword>
<proteinExistence type="predicted"/>
<evidence type="ECO:0000313" key="1">
    <source>
        <dbReference type="EMBL" id="QQK78016.1"/>
    </source>
</evidence>